<evidence type="ECO:0000259" key="2">
    <source>
        <dbReference type="Pfam" id="PF07859"/>
    </source>
</evidence>
<dbReference type="VEuPathDB" id="FungiDB:FOXG_15344"/>
<dbReference type="EMBL" id="FMJY01000011">
    <property type="protein sequence ID" value="SCO92398.1"/>
    <property type="molecule type" value="Genomic_DNA"/>
</dbReference>
<dbReference type="InterPro" id="IPR050300">
    <property type="entry name" value="GDXG_lipolytic_enzyme"/>
</dbReference>
<name>A0A2H3TUW1_FUSOX</name>
<protein>
    <recommendedName>
        <fullName evidence="2">Alpha/beta hydrolase fold-3 domain-containing protein</fullName>
    </recommendedName>
</protein>
<dbReference type="SUPFAM" id="SSF53474">
    <property type="entry name" value="alpha/beta-Hydrolases"/>
    <property type="match status" value="1"/>
</dbReference>
<reference evidence="4" key="1">
    <citation type="submission" date="2016-09" db="EMBL/GenBank/DDBJ databases">
        <authorList>
            <person name="Guldener U."/>
        </authorList>
    </citation>
    <scope>NUCLEOTIDE SEQUENCE [LARGE SCALE GENOMIC DNA]</scope>
    <source>
        <strain evidence="4">V64-1</strain>
    </source>
</reference>
<dbReference type="AlphaFoldDB" id="A0A2H3TUW1"/>
<evidence type="ECO:0000313" key="3">
    <source>
        <dbReference type="EMBL" id="SCO92398.1"/>
    </source>
</evidence>
<dbReference type="Proteomes" id="UP000219369">
    <property type="component" value="Unassembled WGS sequence"/>
</dbReference>
<dbReference type="Gene3D" id="3.40.50.1820">
    <property type="entry name" value="alpha/beta hydrolase"/>
    <property type="match status" value="1"/>
</dbReference>
<evidence type="ECO:0000313" key="4">
    <source>
        <dbReference type="Proteomes" id="UP000219369"/>
    </source>
</evidence>
<dbReference type="VEuPathDB" id="FungiDB:FOMG_05935"/>
<dbReference type="InterPro" id="IPR029058">
    <property type="entry name" value="AB_hydrolase_fold"/>
</dbReference>
<dbReference type="Pfam" id="PF07859">
    <property type="entry name" value="Abhydrolase_3"/>
    <property type="match status" value="1"/>
</dbReference>
<dbReference type="InterPro" id="IPR013094">
    <property type="entry name" value="AB_hydrolase_3"/>
</dbReference>
<feature type="domain" description="Alpha/beta hydrolase fold-3" evidence="2">
    <location>
        <begin position="5"/>
        <end position="152"/>
    </location>
</feature>
<proteinExistence type="predicted"/>
<dbReference type="VEuPathDB" id="FungiDB:FOZG_06084"/>
<gene>
    <name evidence="3" type="ORF">FRV6_16526</name>
</gene>
<dbReference type="PANTHER" id="PTHR48081">
    <property type="entry name" value="AB HYDROLASE SUPERFAMILY PROTEIN C4A8.06C"/>
    <property type="match status" value="1"/>
</dbReference>
<accession>A0A2H3TUW1</accession>
<dbReference type="VEuPathDB" id="FungiDB:FOC1_g10007954"/>
<keyword evidence="1" id="KW-0378">Hydrolase</keyword>
<organism evidence="3 4">
    <name type="scientific">Fusarium oxysporum</name>
    <name type="common">Fusarium vascular wilt</name>
    <dbReference type="NCBI Taxonomy" id="5507"/>
    <lineage>
        <taxon>Eukaryota</taxon>
        <taxon>Fungi</taxon>
        <taxon>Dikarya</taxon>
        <taxon>Ascomycota</taxon>
        <taxon>Pezizomycotina</taxon>
        <taxon>Sordariomycetes</taxon>
        <taxon>Hypocreomycetidae</taxon>
        <taxon>Hypocreales</taxon>
        <taxon>Nectriaceae</taxon>
        <taxon>Fusarium</taxon>
        <taxon>Fusarium oxysporum species complex</taxon>
    </lineage>
</organism>
<evidence type="ECO:0000256" key="1">
    <source>
        <dbReference type="ARBA" id="ARBA00022801"/>
    </source>
</evidence>
<sequence length="152" mass="16520">MVLLPAPTGVEDVWASILWIFNNIESLGGSCDRVVLGGLSAGANITATLVQRVKDTDFVSICGQILRCPMVVHPVVHLPGMDFSSYEENVNAPILPSAAVTQFIEWYNPIPEDVRMSPLLATDFCGLQPAYVQIAGADPLREDAFAYVEKLE</sequence>
<dbReference type="PANTHER" id="PTHR48081:SF8">
    <property type="entry name" value="ALPHA_BETA HYDROLASE FOLD-3 DOMAIN-CONTAINING PROTEIN-RELATED"/>
    <property type="match status" value="1"/>
</dbReference>
<dbReference type="GO" id="GO:0016787">
    <property type="term" value="F:hydrolase activity"/>
    <property type="evidence" value="ECO:0007669"/>
    <property type="project" value="UniProtKB-KW"/>
</dbReference>
<dbReference type="OrthoDB" id="408631at2759"/>